<protein>
    <submittedName>
        <fullName evidence="1">Uncharacterized protein</fullName>
    </submittedName>
</protein>
<evidence type="ECO:0000313" key="2">
    <source>
        <dbReference type="Proteomes" id="UP000233837"/>
    </source>
</evidence>
<evidence type="ECO:0000313" key="1">
    <source>
        <dbReference type="EMBL" id="PKU84073.1"/>
    </source>
</evidence>
<name>A0A2I0X830_9ASPA</name>
<reference evidence="1 2" key="2">
    <citation type="journal article" date="2017" name="Nature">
        <title>The Apostasia genome and the evolution of orchids.</title>
        <authorList>
            <person name="Zhang G.Q."/>
            <person name="Liu K.W."/>
            <person name="Li Z."/>
            <person name="Lohaus R."/>
            <person name="Hsiao Y.Y."/>
            <person name="Niu S.C."/>
            <person name="Wang J.Y."/>
            <person name="Lin Y.C."/>
            <person name="Xu Q."/>
            <person name="Chen L.J."/>
            <person name="Yoshida K."/>
            <person name="Fujiwara S."/>
            <person name="Wang Z.W."/>
            <person name="Zhang Y.Q."/>
            <person name="Mitsuda N."/>
            <person name="Wang M."/>
            <person name="Liu G.H."/>
            <person name="Pecoraro L."/>
            <person name="Huang H.X."/>
            <person name="Xiao X.J."/>
            <person name="Lin M."/>
            <person name="Wu X.Y."/>
            <person name="Wu W.L."/>
            <person name="Chen Y.Y."/>
            <person name="Chang S.B."/>
            <person name="Sakamoto S."/>
            <person name="Ohme-Takagi M."/>
            <person name="Yagi M."/>
            <person name="Zeng S.J."/>
            <person name="Shen C.Y."/>
            <person name="Yeh C.M."/>
            <person name="Luo Y.B."/>
            <person name="Tsai W.C."/>
            <person name="Van de Peer Y."/>
            <person name="Liu Z.J."/>
        </authorList>
    </citation>
    <scope>NUCLEOTIDE SEQUENCE [LARGE SCALE GENOMIC DNA]</scope>
    <source>
        <tissue evidence="1">The whole plant</tissue>
    </source>
</reference>
<keyword evidence="2" id="KW-1185">Reference proteome</keyword>
<organism evidence="1 2">
    <name type="scientific">Dendrobium catenatum</name>
    <dbReference type="NCBI Taxonomy" id="906689"/>
    <lineage>
        <taxon>Eukaryota</taxon>
        <taxon>Viridiplantae</taxon>
        <taxon>Streptophyta</taxon>
        <taxon>Embryophyta</taxon>
        <taxon>Tracheophyta</taxon>
        <taxon>Spermatophyta</taxon>
        <taxon>Magnoliopsida</taxon>
        <taxon>Liliopsida</taxon>
        <taxon>Asparagales</taxon>
        <taxon>Orchidaceae</taxon>
        <taxon>Epidendroideae</taxon>
        <taxon>Malaxideae</taxon>
        <taxon>Dendrobiinae</taxon>
        <taxon>Dendrobium</taxon>
    </lineage>
</organism>
<sequence length="71" mass="8646">MYKKFTMKKKLVALVLKNYSAPLFISKPKLQYYCVVSYDTTIYMFIALQHFNVQCRIVVRLYRKKIQWQDT</sequence>
<dbReference type="AlphaFoldDB" id="A0A2I0X830"/>
<dbReference type="Proteomes" id="UP000233837">
    <property type="component" value="Unassembled WGS sequence"/>
</dbReference>
<proteinExistence type="predicted"/>
<dbReference type="EMBL" id="KZ502064">
    <property type="protein sequence ID" value="PKU84073.1"/>
    <property type="molecule type" value="Genomic_DNA"/>
</dbReference>
<gene>
    <name evidence="1" type="ORF">MA16_Dca010359</name>
</gene>
<reference evidence="1 2" key="1">
    <citation type="journal article" date="2016" name="Sci. Rep.">
        <title>The Dendrobium catenatum Lindl. genome sequence provides insights into polysaccharide synthase, floral development and adaptive evolution.</title>
        <authorList>
            <person name="Zhang G.Q."/>
            <person name="Xu Q."/>
            <person name="Bian C."/>
            <person name="Tsai W.C."/>
            <person name="Yeh C.M."/>
            <person name="Liu K.W."/>
            <person name="Yoshida K."/>
            <person name="Zhang L.S."/>
            <person name="Chang S.B."/>
            <person name="Chen F."/>
            <person name="Shi Y."/>
            <person name="Su Y.Y."/>
            <person name="Zhang Y.Q."/>
            <person name="Chen L.J."/>
            <person name="Yin Y."/>
            <person name="Lin M."/>
            <person name="Huang H."/>
            <person name="Deng H."/>
            <person name="Wang Z.W."/>
            <person name="Zhu S.L."/>
            <person name="Zhao X."/>
            <person name="Deng C."/>
            <person name="Niu S.C."/>
            <person name="Huang J."/>
            <person name="Wang M."/>
            <person name="Liu G.H."/>
            <person name="Yang H.J."/>
            <person name="Xiao X.J."/>
            <person name="Hsiao Y.Y."/>
            <person name="Wu W.L."/>
            <person name="Chen Y.Y."/>
            <person name="Mitsuda N."/>
            <person name="Ohme-Takagi M."/>
            <person name="Luo Y.B."/>
            <person name="Van de Peer Y."/>
            <person name="Liu Z.J."/>
        </authorList>
    </citation>
    <scope>NUCLEOTIDE SEQUENCE [LARGE SCALE GENOMIC DNA]</scope>
    <source>
        <tissue evidence="1">The whole plant</tissue>
    </source>
</reference>
<accession>A0A2I0X830</accession>